<dbReference type="Proteomes" id="UP000632339">
    <property type="component" value="Unassembled WGS sequence"/>
</dbReference>
<dbReference type="PANTHER" id="PTHR12110">
    <property type="entry name" value="HYDROXYPYRUVATE ISOMERASE"/>
    <property type="match status" value="1"/>
</dbReference>
<dbReference type="InterPro" id="IPR036237">
    <property type="entry name" value="Xyl_isomerase-like_sf"/>
</dbReference>
<dbReference type="PANTHER" id="PTHR12110:SF53">
    <property type="entry name" value="BLR5974 PROTEIN"/>
    <property type="match status" value="1"/>
</dbReference>
<keyword evidence="3" id="KW-1185">Reference proteome</keyword>
<proteinExistence type="predicted"/>
<dbReference type="InterPro" id="IPR013022">
    <property type="entry name" value="Xyl_isomerase-like_TIM-brl"/>
</dbReference>
<organism evidence="2 3">
    <name type="scientific">Dyadobacter beijingensis</name>
    <dbReference type="NCBI Taxonomy" id="365489"/>
    <lineage>
        <taxon>Bacteria</taxon>
        <taxon>Pseudomonadati</taxon>
        <taxon>Bacteroidota</taxon>
        <taxon>Cytophagia</taxon>
        <taxon>Cytophagales</taxon>
        <taxon>Spirosomataceae</taxon>
        <taxon>Dyadobacter</taxon>
    </lineage>
</organism>
<dbReference type="SUPFAM" id="SSF51658">
    <property type="entry name" value="Xylose isomerase-like"/>
    <property type="match status" value="1"/>
</dbReference>
<dbReference type="RefSeq" id="WP_019944654.1">
    <property type="nucleotide sequence ID" value="NZ_BMLI01000003.1"/>
</dbReference>
<dbReference type="Gene3D" id="3.20.20.150">
    <property type="entry name" value="Divalent-metal-dependent TIM barrel enzymes"/>
    <property type="match status" value="1"/>
</dbReference>
<name>A0ABQ2IHR6_9BACT</name>
<evidence type="ECO:0000313" key="2">
    <source>
        <dbReference type="EMBL" id="GGN08173.1"/>
    </source>
</evidence>
<accession>A0ABQ2IHR6</accession>
<feature type="domain" description="Xylose isomerase-like TIM barrel" evidence="1">
    <location>
        <begin position="53"/>
        <end position="283"/>
    </location>
</feature>
<dbReference type="Pfam" id="PF01261">
    <property type="entry name" value="AP_endonuc_2"/>
    <property type="match status" value="1"/>
</dbReference>
<dbReference type="EMBL" id="BMLI01000003">
    <property type="protein sequence ID" value="GGN08173.1"/>
    <property type="molecule type" value="Genomic_DNA"/>
</dbReference>
<comment type="caution">
    <text evidence="2">The sequence shown here is derived from an EMBL/GenBank/DDBJ whole genome shotgun (WGS) entry which is preliminary data.</text>
</comment>
<protein>
    <recommendedName>
        <fullName evidence="1">Xylose isomerase-like TIM barrel domain-containing protein</fullName>
    </recommendedName>
</protein>
<reference evidence="3" key="1">
    <citation type="journal article" date="2019" name="Int. J. Syst. Evol. Microbiol.">
        <title>The Global Catalogue of Microorganisms (GCM) 10K type strain sequencing project: providing services to taxonomists for standard genome sequencing and annotation.</title>
        <authorList>
            <consortium name="The Broad Institute Genomics Platform"/>
            <consortium name="The Broad Institute Genome Sequencing Center for Infectious Disease"/>
            <person name="Wu L."/>
            <person name="Ma J."/>
        </authorList>
    </citation>
    <scope>NUCLEOTIDE SEQUENCE [LARGE SCALE GENOMIC DNA]</scope>
    <source>
        <strain evidence="3">CGMCC 1.6375</strain>
    </source>
</reference>
<sequence>MKETQLLNRREMIKSSALLLASAAWNADNSHAPRFQIGACDWSVGRQLSPEAFERAKQIGLHGIQVSYNTGKDEKGLSDPATLQGIHDAAARTGVKVSSLAIGELNRVPYKSQPKTEEWVWNSVDAAKALGVKVILLAFFSDGDLRNDDAGKKVVISRLEKVAPHAEKQGITLGIESWLSAQEHLDIINAVGSRAVKVYYDFRNSTDAGHDIFKEIPMLGKDMICEIHMKENGQRLGEGPLDWPRVARAVKDIGYEGWMQIEGATPQGAEIIPAYQHNLNYLKGLFLT</sequence>
<evidence type="ECO:0000313" key="3">
    <source>
        <dbReference type="Proteomes" id="UP000632339"/>
    </source>
</evidence>
<gene>
    <name evidence="2" type="ORF">GCM10010967_49730</name>
</gene>
<evidence type="ECO:0000259" key="1">
    <source>
        <dbReference type="Pfam" id="PF01261"/>
    </source>
</evidence>
<dbReference type="InterPro" id="IPR050312">
    <property type="entry name" value="IolE/XylAMocC-like"/>
</dbReference>